<feature type="transmembrane region" description="Helical" evidence="6">
    <location>
        <begin position="84"/>
        <end position="106"/>
    </location>
</feature>
<feature type="transmembrane region" description="Helical" evidence="6">
    <location>
        <begin position="200"/>
        <end position="218"/>
    </location>
</feature>
<evidence type="ECO:0000256" key="4">
    <source>
        <dbReference type="ARBA" id="ARBA00023136"/>
    </source>
</evidence>
<evidence type="ECO:0000256" key="6">
    <source>
        <dbReference type="SAM" id="Phobius"/>
    </source>
</evidence>
<gene>
    <name evidence="8" type="ORF">KSX_17120</name>
</gene>
<protein>
    <recommendedName>
        <fullName evidence="7">Yip1 domain-containing protein</fullName>
    </recommendedName>
</protein>
<feature type="transmembrane region" description="Helical" evidence="6">
    <location>
        <begin position="133"/>
        <end position="155"/>
    </location>
</feature>
<proteinExistence type="predicted"/>
<keyword evidence="4 6" id="KW-0472">Membrane</keyword>
<dbReference type="AlphaFoldDB" id="A0A8J3I0Z8"/>
<evidence type="ECO:0000259" key="7">
    <source>
        <dbReference type="Pfam" id="PF04893"/>
    </source>
</evidence>
<organism evidence="8 9">
    <name type="scientific">Ktedonospora formicarum</name>
    <dbReference type="NCBI Taxonomy" id="2778364"/>
    <lineage>
        <taxon>Bacteria</taxon>
        <taxon>Bacillati</taxon>
        <taxon>Chloroflexota</taxon>
        <taxon>Ktedonobacteria</taxon>
        <taxon>Ktedonobacterales</taxon>
        <taxon>Ktedonobacteraceae</taxon>
        <taxon>Ktedonospora</taxon>
    </lineage>
</organism>
<dbReference type="InterPro" id="IPR006977">
    <property type="entry name" value="Yip1_dom"/>
</dbReference>
<comment type="subcellular location">
    <subcellularLocation>
        <location evidence="1">Membrane</location>
        <topology evidence="1">Multi-pass membrane protein</topology>
    </subcellularLocation>
</comment>
<dbReference type="EMBL" id="BNJF01000001">
    <property type="protein sequence ID" value="GHO43549.1"/>
    <property type="molecule type" value="Genomic_DNA"/>
</dbReference>
<keyword evidence="9" id="KW-1185">Reference proteome</keyword>
<name>A0A8J3I0Z8_9CHLR</name>
<feature type="transmembrane region" description="Helical" evidence="6">
    <location>
        <begin position="176"/>
        <end position="194"/>
    </location>
</feature>
<accession>A0A8J3I0Z8</accession>
<comment type="caution">
    <text evidence="8">The sequence shown here is derived from an EMBL/GenBank/DDBJ whole genome shotgun (WGS) entry which is preliminary data.</text>
</comment>
<keyword evidence="2 6" id="KW-0812">Transmembrane</keyword>
<dbReference type="Proteomes" id="UP000612362">
    <property type="component" value="Unassembled WGS sequence"/>
</dbReference>
<dbReference type="Pfam" id="PF04893">
    <property type="entry name" value="Yip1"/>
    <property type="match status" value="1"/>
</dbReference>
<feature type="transmembrane region" description="Helical" evidence="6">
    <location>
        <begin position="230"/>
        <end position="254"/>
    </location>
</feature>
<feature type="domain" description="Yip1" evidence="7">
    <location>
        <begin position="63"/>
        <end position="245"/>
    </location>
</feature>
<sequence>MEQDPRNSALGDQDQPAFGKSPYDPLPPDSQPRDQYSPHDGTSIPASIPLKEDIQQLPGKYLRILTRPGTQRFAMEAGQGQWDIVWLQLVAYAILVGILSYVGLLLSGGLNTLTTASAGTIAVPATAQRVLEIAASLAIIILIPLAFFFWQGILFMSSRMFGGRGLFVQQNYAATLYWIPLGIIGSILGALPFIDGTITLIITVLFGCYQLVLTFFALKAVHQLSTGRALGALILPTIVIFVFALCAFASLYALSGLA</sequence>
<evidence type="ECO:0000256" key="1">
    <source>
        <dbReference type="ARBA" id="ARBA00004141"/>
    </source>
</evidence>
<evidence type="ECO:0000256" key="2">
    <source>
        <dbReference type="ARBA" id="ARBA00022692"/>
    </source>
</evidence>
<evidence type="ECO:0000256" key="3">
    <source>
        <dbReference type="ARBA" id="ARBA00022989"/>
    </source>
</evidence>
<feature type="region of interest" description="Disordered" evidence="5">
    <location>
        <begin position="1"/>
        <end position="48"/>
    </location>
</feature>
<evidence type="ECO:0000313" key="8">
    <source>
        <dbReference type="EMBL" id="GHO43549.1"/>
    </source>
</evidence>
<evidence type="ECO:0000313" key="9">
    <source>
        <dbReference type="Proteomes" id="UP000612362"/>
    </source>
</evidence>
<evidence type="ECO:0000256" key="5">
    <source>
        <dbReference type="SAM" id="MobiDB-lite"/>
    </source>
</evidence>
<dbReference type="RefSeq" id="WP_220193017.1">
    <property type="nucleotide sequence ID" value="NZ_BNJF01000001.1"/>
</dbReference>
<keyword evidence="3 6" id="KW-1133">Transmembrane helix</keyword>
<dbReference type="GO" id="GO:0016020">
    <property type="term" value="C:membrane"/>
    <property type="evidence" value="ECO:0007669"/>
    <property type="project" value="UniProtKB-SubCell"/>
</dbReference>
<reference evidence="8" key="1">
    <citation type="submission" date="2020-10" db="EMBL/GenBank/DDBJ databases">
        <title>Taxonomic study of unclassified bacteria belonging to the class Ktedonobacteria.</title>
        <authorList>
            <person name="Yabe S."/>
            <person name="Wang C.M."/>
            <person name="Zheng Y."/>
            <person name="Sakai Y."/>
            <person name="Cavaletti L."/>
            <person name="Monciardini P."/>
            <person name="Donadio S."/>
        </authorList>
    </citation>
    <scope>NUCLEOTIDE SEQUENCE</scope>
    <source>
        <strain evidence="8">SOSP1-1</strain>
    </source>
</reference>